<dbReference type="Proteomes" id="UP000887043">
    <property type="component" value="Unassembled WGS sequence"/>
</dbReference>
<dbReference type="Pfam" id="PF14322">
    <property type="entry name" value="SusD-like_3"/>
    <property type="match status" value="1"/>
</dbReference>
<dbReference type="InterPro" id="IPR012944">
    <property type="entry name" value="SusD_RagB_dom"/>
</dbReference>
<comment type="subcellular location">
    <subcellularLocation>
        <location evidence="1">Cell outer membrane</location>
    </subcellularLocation>
</comment>
<evidence type="ECO:0000256" key="4">
    <source>
        <dbReference type="ARBA" id="ARBA00023136"/>
    </source>
</evidence>
<feature type="domain" description="RagB/SusD" evidence="7">
    <location>
        <begin position="515"/>
        <end position="729"/>
    </location>
</feature>
<evidence type="ECO:0000256" key="3">
    <source>
        <dbReference type="ARBA" id="ARBA00022729"/>
    </source>
</evidence>
<evidence type="ECO:0000256" key="6">
    <source>
        <dbReference type="SAM" id="MobiDB-lite"/>
    </source>
</evidence>
<gene>
    <name evidence="9" type="ORF">PRRU23_22850</name>
</gene>
<feature type="compositionally biased region" description="Low complexity" evidence="6">
    <location>
        <begin position="723"/>
        <end position="739"/>
    </location>
</feature>
<evidence type="ECO:0000256" key="2">
    <source>
        <dbReference type="ARBA" id="ARBA00006275"/>
    </source>
</evidence>
<keyword evidence="5" id="KW-0998">Cell outer membrane</keyword>
<evidence type="ECO:0000313" key="9">
    <source>
        <dbReference type="EMBL" id="GJG28585.1"/>
    </source>
</evidence>
<comment type="similarity">
    <text evidence="2">Belongs to the SusD family.</text>
</comment>
<comment type="caution">
    <text evidence="9">The sequence shown here is derived from an EMBL/GenBank/DDBJ whole genome shotgun (WGS) entry which is preliminary data.</text>
</comment>
<dbReference type="SUPFAM" id="SSF48452">
    <property type="entry name" value="TPR-like"/>
    <property type="match status" value="1"/>
</dbReference>
<name>A0AA37MDY1_SEGBR</name>
<dbReference type="PROSITE" id="PS51257">
    <property type="entry name" value="PROKAR_LIPOPROTEIN"/>
    <property type="match status" value="1"/>
</dbReference>
<proteinExistence type="inferred from homology"/>
<protein>
    <recommendedName>
        <fullName evidence="11">RagB/SusD family nutrient uptake outer membrane protein</fullName>
    </recommendedName>
</protein>
<dbReference type="RefSeq" id="WP_074803023.1">
    <property type="nucleotide sequence ID" value="NZ_BPTR01000001.1"/>
</dbReference>
<evidence type="ECO:0000256" key="5">
    <source>
        <dbReference type="ARBA" id="ARBA00023237"/>
    </source>
</evidence>
<dbReference type="Gene3D" id="1.25.40.390">
    <property type="match status" value="2"/>
</dbReference>
<dbReference type="Pfam" id="PF07980">
    <property type="entry name" value="SusD_RagB"/>
    <property type="match status" value="1"/>
</dbReference>
<evidence type="ECO:0000313" key="10">
    <source>
        <dbReference type="Proteomes" id="UP000887043"/>
    </source>
</evidence>
<dbReference type="InterPro" id="IPR011990">
    <property type="entry name" value="TPR-like_helical_dom_sf"/>
</dbReference>
<organism evidence="9 10">
    <name type="scientific">Segatella bryantii</name>
    <name type="common">Prevotella bryantii</name>
    <dbReference type="NCBI Taxonomy" id="77095"/>
    <lineage>
        <taxon>Bacteria</taxon>
        <taxon>Pseudomonadati</taxon>
        <taxon>Bacteroidota</taxon>
        <taxon>Bacteroidia</taxon>
        <taxon>Bacteroidales</taxon>
        <taxon>Prevotellaceae</taxon>
        <taxon>Segatella</taxon>
    </lineage>
</organism>
<feature type="region of interest" description="Disordered" evidence="6">
    <location>
        <begin position="718"/>
        <end position="743"/>
    </location>
</feature>
<dbReference type="GO" id="GO:0009279">
    <property type="term" value="C:cell outer membrane"/>
    <property type="evidence" value="ECO:0007669"/>
    <property type="project" value="UniProtKB-SubCell"/>
</dbReference>
<evidence type="ECO:0000256" key="1">
    <source>
        <dbReference type="ARBA" id="ARBA00004442"/>
    </source>
</evidence>
<reference evidence="9" key="1">
    <citation type="submission" date="2021-08" db="EMBL/GenBank/DDBJ databases">
        <title>Prevotella lacticifex sp. nov., isolated from rumen of cow.</title>
        <authorList>
            <person name="Shinkai T."/>
            <person name="Ikeyama N."/>
            <person name="Kumagai M."/>
            <person name="Ohmori H."/>
            <person name="Sakamoto M."/>
            <person name="Ohkuma M."/>
            <person name="Mitsumori M."/>
        </authorList>
    </citation>
    <scope>NUCLEOTIDE SEQUENCE</scope>
    <source>
        <strain evidence="9">DSM 11371</strain>
    </source>
</reference>
<dbReference type="AlphaFoldDB" id="A0AA37MDY1"/>
<evidence type="ECO:0008006" key="11">
    <source>
        <dbReference type="Google" id="ProtNLM"/>
    </source>
</evidence>
<sequence>MNKIVKNIIYFTALGATLTSCSDSFLKEEMVSTITQDYFETQQGLDQLIVSTYNAVRLRHPYQEGGYMFETGTDVGICSGSTAVNNFSSSAWSSSGTIATQGNTFLGTQSKQQSGYIINAYPVVAACNRAITAIRSGNAVGDYATDANYAARRLSEALFNRAYVLFSLNTLFGDIYIPTTSVTTMPDNFDYKRQPAEELYRLLIGDLRYAYEHLPASYSDSEFGRITKYAAAHFLAKLYLYRAQGAAYGTSEYGRNTDGTIDNTHAKSYLGQLYKGNVSTDLDSVIYYANAVIGSGQYQLESNYGNIFKCGIGDWSNEGSKELILSAVYGNGTDNYRYGNRVVALFAGKYVDAKWGIPNYTWENETQPKAGYYHNNDWGFDVYTDKINDSRYQNSFHLEYTTALNGGTSSSAAADEKYYAYNDASNGTYTWTEAQAEYFNTHIQPTYKRASWGGRKAVAGEHKMGTGDLAFAYLENTKETAIDVEEADAQPFVLFARWMKKDGKYYYRPQIVPKGTQYSFVNDLGSGASTNHYGLENQVLTGEPGTTKYNDPNRSGVNAHFGTRDVPVFRLAETYLLRAEAYGRKGDYSNAIADINQLRYRAAFKAGETRNEVLARLYPGHELLNADEQVYPYTVSNDAYAQIKVDASYWDGTSAKSLQENYPPTADTDAKRFIEFIYNEYAREFNEEEIYYEGLHHSGLQAERIQWHNQMGANENNTTYAVGSWDSSDNTTSSTGQTGKPKGNFQNYMTIKPFHVNFLNTLTDEAGHALSDEAKQLYQNYGY</sequence>
<dbReference type="EMBL" id="BPTR01000001">
    <property type="protein sequence ID" value="GJG28585.1"/>
    <property type="molecule type" value="Genomic_DNA"/>
</dbReference>
<dbReference type="InterPro" id="IPR033985">
    <property type="entry name" value="SusD-like_N"/>
</dbReference>
<keyword evidence="3" id="KW-0732">Signal</keyword>
<accession>A0AA37MDY1</accession>
<keyword evidence="4" id="KW-0472">Membrane</keyword>
<feature type="domain" description="SusD-like N-terminal" evidence="8">
    <location>
        <begin position="39"/>
        <end position="240"/>
    </location>
</feature>
<evidence type="ECO:0000259" key="7">
    <source>
        <dbReference type="Pfam" id="PF07980"/>
    </source>
</evidence>
<evidence type="ECO:0000259" key="8">
    <source>
        <dbReference type="Pfam" id="PF14322"/>
    </source>
</evidence>